<feature type="compositionally biased region" description="Polar residues" evidence="18">
    <location>
        <begin position="50"/>
        <end position="67"/>
    </location>
</feature>
<keyword evidence="12 17" id="KW-0067">ATP-binding</keyword>
<dbReference type="GO" id="GO:0009653">
    <property type="term" value="P:anatomical structure morphogenesis"/>
    <property type="evidence" value="ECO:0007669"/>
    <property type="project" value="UniProtKB-ARBA"/>
</dbReference>
<evidence type="ECO:0000256" key="6">
    <source>
        <dbReference type="ARBA" id="ARBA00022527"/>
    </source>
</evidence>
<dbReference type="InterPro" id="IPR050839">
    <property type="entry name" value="Rho-assoc_Ser/Thr_Kinase"/>
</dbReference>
<keyword evidence="11" id="KW-0418">Kinase</keyword>
<gene>
    <name evidence="20" type="ORF">ACJMK2_029321</name>
</gene>
<keyword evidence="14" id="KW-0206">Cytoskeleton</keyword>
<feature type="region of interest" description="Disordered" evidence="18">
    <location>
        <begin position="25"/>
        <end position="79"/>
    </location>
</feature>
<dbReference type="SMART" id="SM00220">
    <property type="entry name" value="S_TKc"/>
    <property type="match status" value="1"/>
</dbReference>
<dbReference type="CDD" id="cd05598">
    <property type="entry name" value="STKc_LATS"/>
    <property type="match status" value="1"/>
</dbReference>
<feature type="compositionally biased region" description="Basic and acidic residues" evidence="18">
    <location>
        <begin position="759"/>
        <end position="780"/>
    </location>
</feature>
<feature type="compositionally biased region" description="Polar residues" evidence="18">
    <location>
        <begin position="582"/>
        <end position="621"/>
    </location>
</feature>
<evidence type="ECO:0000256" key="16">
    <source>
        <dbReference type="ARBA" id="ARBA00048679"/>
    </source>
</evidence>
<comment type="catalytic activity">
    <reaction evidence="15">
        <text>L-threonyl-[protein] + ATP = O-phospho-L-threonyl-[protein] + ADP + H(+)</text>
        <dbReference type="Rhea" id="RHEA:46608"/>
        <dbReference type="Rhea" id="RHEA-COMP:11060"/>
        <dbReference type="Rhea" id="RHEA-COMP:11605"/>
        <dbReference type="ChEBI" id="CHEBI:15378"/>
        <dbReference type="ChEBI" id="CHEBI:30013"/>
        <dbReference type="ChEBI" id="CHEBI:30616"/>
        <dbReference type="ChEBI" id="CHEBI:61977"/>
        <dbReference type="ChEBI" id="CHEBI:456216"/>
        <dbReference type="EC" id="2.7.11.1"/>
    </reaction>
</comment>
<feature type="region of interest" description="Disordered" evidence="18">
    <location>
        <begin position="175"/>
        <end position="210"/>
    </location>
</feature>
<evidence type="ECO:0000256" key="11">
    <source>
        <dbReference type="ARBA" id="ARBA00022777"/>
    </source>
</evidence>
<keyword evidence="7" id="KW-0597">Phosphoprotein</keyword>
<feature type="region of interest" description="Disordered" evidence="18">
    <location>
        <begin position="1"/>
        <end position="20"/>
    </location>
</feature>
<feature type="region of interest" description="Disordered" evidence="18">
    <location>
        <begin position="99"/>
        <end position="118"/>
    </location>
</feature>
<dbReference type="GO" id="GO:0046872">
    <property type="term" value="F:metal ion binding"/>
    <property type="evidence" value="ECO:0007669"/>
    <property type="project" value="UniProtKB-KW"/>
</dbReference>
<comment type="similarity">
    <text evidence="3">Belongs to the protein kinase superfamily. AGC Ser/Thr protein kinase family.</text>
</comment>
<feature type="compositionally biased region" description="Pro residues" evidence="18">
    <location>
        <begin position="699"/>
        <end position="718"/>
    </location>
</feature>
<evidence type="ECO:0000256" key="12">
    <source>
        <dbReference type="ARBA" id="ARBA00022840"/>
    </source>
</evidence>
<dbReference type="Pfam" id="PF00069">
    <property type="entry name" value="Pkinase"/>
    <property type="match status" value="2"/>
</dbReference>
<dbReference type="InterPro" id="IPR049761">
    <property type="entry name" value="LATS1-like_MobB"/>
</dbReference>
<dbReference type="GO" id="GO:0071944">
    <property type="term" value="C:cell periphery"/>
    <property type="evidence" value="ECO:0007669"/>
    <property type="project" value="UniProtKB-ARBA"/>
</dbReference>
<dbReference type="CDD" id="cd21778">
    <property type="entry name" value="MobB_LATS1"/>
    <property type="match status" value="1"/>
</dbReference>
<dbReference type="Proteomes" id="UP001634394">
    <property type="component" value="Unassembled WGS sequence"/>
</dbReference>
<feature type="region of interest" description="Disordered" evidence="18">
    <location>
        <begin position="658"/>
        <end position="727"/>
    </location>
</feature>
<keyword evidence="8" id="KW-0808">Transferase</keyword>
<dbReference type="GO" id="GO:0009966">
    <property type="term" value="P:regulation of signal transduction"/>
    <property type="evidence" value="ECO:0007669"/>
    <property type="project" value="UniProtKB-ARBA"/>
</dbReference>
<dbReference type="GO" id="GO:0035329">
    <property type="term" value="P:hippo signaling"/>
    <property type="evidence" value="ECO:0007669"/>
    <property type="project" value="UniProtKB-ARBA"/>
</dbReference>
<keyword evidence="5" id="KW-0963">Cytoplasm</keyword>
<evidence type="ECO:0000256" key="17">
    <source>
        <dbReference type="PROSITE-ProRule" id="PRU10141"/>
    </source>
</evidence>
<evidence type="ECO:0000313" key="21">
    <source>
        <dbReference type="Proteomes" id="UP001634394"/>
    </source>
</evidence>
<evidence type="ECO:0000256" key="13">
    <source>
        <dbReference type="ARBA" id="ARBA00022842"/>
    </source>
</evidence>
<feature type="compositionally biased region" description="Pro residues" evidence="18">
    <location>
        <begin position="672"/>
        <end position="692"/>
    </location>
</feature>
<feature type="compositionally biased region" description="Low complexity" evidence="18">
    <location>
        <begin position="658"/>
        <end position="671"/>
    </location>
</feature>
<dbReference type="PROSITE" id="PS50011">
    <property type="entry name" value="PROTEIN_KINASE_DOM"/>
    <property type="match status" value="1"/>
</dbReference>
<dbReference type="FunFam" id="3.30.200.20:FF:000391">
    <property type="entry name" value="Large tumor suppressor kinase 1"/>
    <property type="match status" value="1"/>
</dbReference>
<dbReference type="PROSITE" id="PS00108">
    <property type="entry name" value="PROTEIN_KINASE_ST"/>
    <property type="match status" value="1"/>
</dbReference>
<evidence type="ECO:0000256" key="18">
    <source>
        <dbReference type="SAM" id="MobiDB-lite"/>
    </source>
</evidence>
<feature type="compositionally biased region" description="Polar residues" evidence="18">
    <location>
        <begin position="178"/>
        <end position="198"/>
    </location>
</feature>
<organism evidence="20 21">
    <name type="scientific">Sinanodonta woodiana</name>
    <name type="common">Chinese pond mussel</name>
    <name type="synonym">Anodonta woodiana</name>
    <dbReference type="NCBI Taxonomy" id="1069815"/>
    <lineage>
        <taxon>Eukaryota</taxon>
        <taxon>Metazoa</taxon>
        <taxon>Spiralia</taxon>
        <taxon>Lophotrochozoa</taxon>
        <taxon>Mollusca</taxon>
        <taxon>Bivalvia</taxon>
        <taxon>Autobranchia</taxon>
        <taxon>Heteroconchia</taxon>
        <taxon>Palaeoheterodonta</taxon>
        <taxon>Unionida</taxon>
        <taxon>Unionoidea</taxon>
        <taxon>Unionidae</taxon>
        <taxon>Unioninae</taxon>
        <taxon>Sinanodonta</taxon>
    </lineage>
</organism>
<keyword evidence="10 17" id="KW-0547">Nucleotide-binding</keyword>
<comment type="caution">
    <text evidence="20">The sequence shown here is derived from an EMBL/GenBank/DDBJ whole genome shotgun (WGS) entry which is preliminary data.</text>
</comment>
<dbReference type="Gene3D" id="3.30.200.20">
    <property type="entry name" value="Phosphorylase Kinase, domain 1"/>
    <property type="match status" value="1"/>
</dbReference>
<evidence type="ECO:0000259" key="19">
    <source>
        <dbReference type="PROSITE" id="PS50011"/>
    </source>
</evidence>
<protein>
    <recommendedName>
        <fullName evidence="4">non-specific serine/threonine protein kinase</fullName>
        <ecNumber evidence="4">2.7.11.1</ecNumber>
    </recommendedName>
</protein>
<comment type="cofactor">
    <cofactor evidence="1">
        <name>Mg(2+)</name>
        <dbReference type="ChEBI" id="CHEBI:18420"/>
    </cofactor>
</comment>
<evidence type="ECO:0000256" key="3">
    <source>
        <dbReference type="ARBA" id="ARBA00009903"/>
    </source>
</evidence>
<dbReference type="FunFam" id="1.10.510.10:FF:000199">
    <property type="entry name" value="Non-specific serine/threonine protein kinase"/>
    <property type="match status" value="1"/>
</dbReference>
<feature type="compositionally biased region" description="Low complexity" evidence="18">
    <location>
        <begin position="101"/>
        <end position="111"/>
    </location>
</feature>
<evidence type="ECO:0000256" key="8">
    <source>
        <dbReference type="ARBA" id="ARBA00022679"/>
    </source>
</evidence>
<dbReference type="InterPro" id="IPR008271">
    <property type="entry name" value="Ser/Thr_kinase_AS"/>
</dbReference>
<proteinExistence type="inferred from homology"/>
<dbReference type="GO" id="GO:0005524">
    <property type="term" value="F:ATP binding"/>
    <property type="evidence" value="ECO:0007669"/>
    <property type="project" value="UniProtKB-UniRule"/>
</dbReference>
<keyword evidence="21" id="KW-1185">Reference proteome</keyword>
<feature type="region of interest" description="Disordered" evidence="18">
    <location>
        <begin position="125"/>
        <end position="145"/>
    </location>
</feature>
<feature type="domain" description="Protein kinase" evidence="19">
    <location>
        <begin position="861"/>
        <end position="1168"/>
    </location>
</feature>
<dbReference type="GO" id="GO:0005737">
    <property type="term" value="C:cytoplasm"/>
    <property type="evidence" value="ECO:0007669"/>
    <property type="project" value="UniProtKB-ARBA"/>
</dbReference>
<evidence type="ECO:0000256" key="9">
    <source>
        <dbReference type="ARBA" id="ARBA00022723"/>
    </source>
</evidence>
<dbReference type="GO" id="GO:0048731">
    <property type="term" value="P:system development"/>
    <property type="evidence" value="ECO:0007669"/>
    <property type="project" value="UniProtKB-ARBA"/>
</dbReference>
<dbReference type="Gene3D" id="1.10.510.10">
    <property type="entry name" value="Transferase(Phosphotransferase) domain 1"/>
    <property type="match status" value="1"/>
</dbReference>
<dbReference type="EC" id="2.7.11.1" evidence="4"/>
<dbReference type="InterPro" id="IPR017441">
    <property type="entry name" value="Protein_kinase_ATP_BS"/>
</dbReference>
<dbReference type="EMBL" id="JBJQND010000003">
    <property type="protein sequence ID" value="KAL3883021.1"/>
    <property type="molecule type" value="Genomic_DNA"/>
</dbReference>
<comment type="subcellular location">
    <subcellularLocation>
        <location evidence="2">Cytoplasm</location>
        <location evidence="2">Cytoskeleton</location>
        <location evidence="2">Microtubule organizing center</location>
        <location evidence="2">Centrosome</location>
    </subcellularLocation>
</comment>
<dbReference type="InterPro" id="IPR000719">
    <property type="entry name" value="Prot_kinase_dom"/>
</dbReference>
<reference evidence="20 21" key="1">
    <citation type="submission" date="2024-11" db="EMBL/GenBank/DDBJ databases">
        <title>Chromosome-level genome assembly of the freshwater bivalve Anodonta woodiana.</title>
        <authorList>
            <person name="Chen X."/>
        </authorList>
    </citation>
    <scope>NUCLEOTIDE SEQUENCE [LARGE SCALE GENOMIC DNA]</scope>
    <source>
        <strain evidence="20">MN2024</strain>
        <tissue evidence="20">Gills</tissue>
    </source>
</reference>
<evidence type="ECO:0000256" key="10">
    <source>
        <dbReference type="ARBA" id="ARBA00022741"/>
    </source>
</evidence>
<dbReference type="SUPFAM" id="SSF56112">
    <property type="entry name" value="Protein kinase-like (PK-like)"/>
    <property type="match status" value="1"/>
</dbReference>
<keyword evidence="6" id="KW-0723">Serine/threonine-protein kinase</keyword>
<dbReference type="InterPro" id="IPR011009">
    <property type="entry name" value="Kinase-like_dom_sf"/>
</dbReference>
<feature type="binding site" evidence="17">
    <location>
        <position position="890"/>
    </location>
    <ligand>
        <name>ATP</name>
        <dbReference type="ChEBI" id="CHEBI:30616"/>
    </ligand>
</feature>
<comment type="catalytic activity">
    <reaction evidence="16">
        <text>L-seryl-[protein] + ATP = O-phospho-L-seryl-[protein] + ADP + H(+)</text>
        <dbReference type="Rhea" id="RHEA:17989"/>
        <dbReference type="Rhea" id="RHEA-COMP:9863"/>
        <dbReference type="Rhea" id="RHEA-COMP:11604"/>
        <dbReference type="ChEBI" id="CHEBI:15378"/>
        <dbReference type="ChEBI" id="CHEBI:29999"/>
        <dbReference type="ChEBI" id="CHEBI:30616"/>
        <dbReference type="ChEBI" id="CHEBI:83421"/>
        <dbReference type="ChEBI" id="CHEBI:456216"/>
        <dbReference type="EC" id="2.7.11.1"/>
    </reaction>
</comment>
<sequence length="1260" mass="140886">MIGSKEQSRRPLVIGGDSRHMLQEIRNSLSHHLKKPSSEAGQDGPASDMLATTQPALGPNLSQSTPNIFEKSGINGPERRQKYHQKALEDIRNSLRPYQYTHSNTNSSTTSQGSDDGELERIVTQRNDEEILNQASKGSEPSKRTETALLLIEKFDKQMNPKNGIIKSGSKARKLSFGTASPDSSIRSDSPGVSSIQGRQPLYNEPSSWNNVTRITPSPDGTQTPPPVPPRAPIVNSIVNTTQNPQGGVKNATPSGQQPIASPQMSSLQSTHVQAPMVFTSQVHSFSQRMSPSPRDPMRQVMNYNSSQVQPGNGQVIPQRGVSPVSVVRQPLMLTSPSIAISQPYAGGLPGNVNGQGSSGPRVTIKYTPPPPPYSQAQNSTVTIKHDPLSPSSHVISSQVLTDYTQQPPHETPIAVKHSNAGSVSLSYSNIVTNRNTHKPPQPVIAWGAKQPPIIMQQVTSQKVSKPVLQTAMPVLPLQSSDISQNYISSLEAHVNSPPHVVAPQQQLPKQNSKRRVQIQINTRSPGQNGSPHLAPEQIHMQQGHRPTIHINIGNQNAQGHHIAHLQNFQSVLINNHDYYQRSASGTPNSTPRSDSPVSRATNHSPLSIQSTTSTPSTNSDIPDRPPPPYPGRPLTQGHLANLQPGHPVQIVQPIPQQPVSLNPSQRQGLQPPLPPRAPITQVRPPPVPPPISEESKEPPPLPPPKNVKAPQPLPPSSLPNSHINQNNGDQVMAKIEQQNTEETDTETLSTVSDTSVTQEKHRCTSPIPERRPEAKEKDKLRRDTLVRNYSPQAFKFFMEQHIENLMKCHKDRMHRRIQLENEMQKVGLSDEAQHQMRRMLSQKESNYIRLRRAKMDKSMFDKIQTLGIGAFGEVALVRKKDVHQLYAMKTLRKSDVLKRNQVAHVKAERDILAEADNEWVVKLYYSFQDQENLYFVMDYVPGGDLMGLLIKFGIFEENLARFYIAELVLAIESVHKMGFIHRDIKPDNILIDKDGHIKLTDFGLCTGFRWTHNSRYYQQEGSHARQDSMEVSCMANNNPPEECNCTRFKTLERRRHRDRQRCLAHSLVGTPNYIAPEVLLRQGYTSCCDWWSVGVILYEMVVGQPPFYAQTPQETQFKVIHWEKTLKIPPEAKVSEPASDLIMRLCCAAENRLGKEGALEIKKHQFFSSIQFDGLRRQTALYIPQILHAMDTSNFDPIESEKCNDESDDEMKKLDHPENGKYPEHAFIEFTFRRFFDDGGHPYPMRDSDSTTTTSPVYV</sequence>
<dbReference type="GO" id="GO:0042308">
    <property type="term" value="P:negative regulation of protein import into nucleus"/>
    <property type="evidence" value="ECO:0007669"/>
    <property type="project" value="UniProtKB-ARBA"/>
</dbReference>
<keyword evidence="9" id="KW-0479">Metal-binding</keyword>
<dbReference type="PANTHER" id="PTHR22988">
    <property type="entry name" value="MYOTONIC DYSTROPHY S/T KINASE-RELATED"/>
    <property type="match status" value="1"/>
</dbReference>
<dbReference type="FunFam" id="1.10.510.10:FF:000086">
    <property type="entry name" value="Non-specific serine/threonine protein kinase"/>
    <property type="match status" value="1"/>
</dbReference>
<evidence type="ECO:0000256" key="2">
    <source>
        <dbReference type="ARBA" id="ARBA00004300"/>
    </source>
</evidence>
<dbReference type="GO" id="GO:0004674">
    <property type="term" value="F:protein serine/threonine kinase activity"/>
    <property type="evidence" value="ECO:0007669"/>
    <property type="project" value="UniProtKB-KW"/>
</dbReference>
<name>A0ABD3XBM6_SINWO</name>
<feature type="region of interest" description="Disordered" evidence="18">
    <location>
        <begin position="581"/>
        <end position="642"/>
    </location>
</feature>
<evidence type="ECO:0000256" key="7">
    <source>
        <dbReference type="ARBA" id="ARBA00022553"/>
    </source>
</evidence>
<dbReference type="PROSITE" id="PS00107">
    <property type="entry name" value="PROTEIN_KINASE_ATP"/>
    <property type="match status" value="1"/>
</dbReference>
<dbReference type="GO" id="GO:0045177">
    <property type="term" value="C:apical part of cell"/>
    <property type="evidence" value="ECO:0007669"/>
    <property type="project" value="UniProtKB-ARBA"/>
</dbReference>
<dbReference type="AlphaFoldDB" id="A0ABD3XBM6"/>
<feature type="compositionally biased region" description="Polar residues" evidence="18">
    <location>
        <begin position="749"/>
        <end position="758"/>
    </location>
</feature>
<evidence type="ECO:0000256" key="15">
    <source>
        <dbReference type="ARBA" id="ARBA00047899"/>
    </source>
</evidence>
<evidence type="ECO:0000256" key="5">
    <source>
        <dbReference type="ARBA" id="ARBA00022490"/>
    </source>
</evidence>
<accession>A0ABD3XBM6</accession>
<evidence type="ECO:0000313" key="20">
    <source>
        <dbReference type="EMBL" id="KAL3883021.1"/>
    </source>
</evidence>
<evidence type="ECO:0000256" key="4">
    <source>
        <dbReference type="ARBA" id="ARBA00012513"/>
    </source>
</evidence>
<keyword evidence="13" id="KW-0460">Magnesium</keyword>
<evidence type="ECO:0000256" key="14">
    <source>
        <dbReference type="ARBA" id="ARBA00023212"/>
    </source>
</evidence>
<dbReference type="GO" id="GO:0005813">
    <property type="term" value="C:centrosome"/>
    <property type="evidence" value="ECO:0007669"/>
    <property type="project" value="UniProtKB-SubCell"/>
</dbReference>
<feature type="region of interest" description="Disordered" evidence="18">
    <location>
        <begin position="740"/>
        <end position="780"/>
    </location>
</feature>
<evidence type="ECO:0000256" key="1">
    <source>
        <dbReference type="ARBA" id="ARBA00001946"/>
    </source>
</evidence>